<gene>
    <name evidence="1" type="ORF">H9L19_04775</name>
</gene>
<evidence type="ECO:0000313" key="2">
    <source>
        <dbReference type="Proteomes" id="UP000515800"/>
    </source>
</evidence>
<dbReference type="EMBL" id="CP060724">
    <property type="protein sequence ID" value="QNN74738.1"/>
    <property type="molecule type" value="Genomic_DNA"/>
</dbReference>
<dbReference type="AlphaFoldDB" id="A0A7G9T3R3"/>
<dbReference type="RefSeq" id="WP_187528573.1">
    <property type="nucleotide sequence ID" value="NZ_CP060724.1"/>
</dbReference>
<keyword evidence="2" id="KW-1185">Reference proteome</keyword>
<dbReference type="Proteomes" id="UP000515800">
    <property type="component" value="Chromosome"/>
</dbReference>
<accession>A0A7G9T3R3</accession>
<proteinExistence type="predicted"/>
<dbReference type="KEGG" id="wdi:H9L19_04775"/>
<organism evidence="1 2">
    <name type="scientific">Weissella diestrammenae</name>
    <dbReference type="NCBI Taxonomy" id="1162633"/>
    <lineage>
        <taxon>Bacteria</taxon>
        <taxon>Bacillati</taxon>
        <taxon>Bacillota</taxon>
        <taxon>Bacilli</taxon>
        <taxon>Lactobacillales</taxon>
        <taxon>Lactobacillaceae</taxon>
        <taxon>Weissella</taxon>
    </lineage>
</organism>
<name>A0A7G9T3R3_9LACO</name>
<reference evidence="1 2" key="1">
    <citation type="submission" date="2020-08" db="EMBL/GenBank/DDBJ databases">
        <title>Genome sequence of Weissella diestrammenae KACC 16890T.</title>
        <authorList>
            <person name="Hyun D.-W."/>
            <person name="Bae J.-W."/>
        </authorList>
    </citation>
    <scope>NUCLEOTIDE SEQUENCE [LARGE SCALE GENOMIC DNA]</scope>
    <source>
        <strain evidence="1 2">KACC 16890</strain>
    </source>
</reference>
<sequence length="77" mass="8833">MFLGINEENLEVRLSREGISKLKHSMELLKDASNELKNVRDELEGPAGIETVDIVSFDMLQDYYKMQNLLSSLKETD</sequence>
<evidence type="ECO:0000313" key="1">
    <source>
        <dbReference type="EMBL" id="QNN74738.1"/>
    </source>
</evidence>
<protein>
    <submittedName>
        <fullName evidence="1">Uncharacterized protein</fullName>
    </submittedName>
</protein>